<reference evidence="8" key="1">
    <citation type="submission" date="2020-05" db="EMBL/GenBank/DDBJ databases">
        <authorList>
            <person name="Zhu T."/>
            <person name="Keshari N."/>
            <person name="Lu X."/>
        </authorList>
    </citation>
    <scope>NUCLEOTIDE SEQUENCE</scope>
    <source>
        <strain evidence="8">NK1-12</strain>
    </source>
</reference>
<comment type="subcellular location">
    <subcellularLocation>
        <location evidence="6">Cellular thylakoid membrane</location>
    </subcellularLocation>
</comment>
<feature type="signal peptide" evidence="7">
    <location>
        <begin position="1"/>
        <end position="21"/>
    </location>
</feature>
<dbReference type="SUPFAM" id="SSF81536">
    <property type="entry name" value="Subunit III of photosystem I reaction centre, PsaF"/>
    <property type="match status" value="1"/>
</dbReference>
<evidence type="ECO:0000256" key="7">
    <source>
        <dbReference type="SAM" id="SignalP"/>
    </source>
</evidence>
<gene>
    <name evidence="8" type="ORF">HJG54_32595</name>
</gene>
<feature type="transmembrane region" description="Helical" evidence="6">
    <location>
        <begin position="82"/>
        <end position="104"/>
    </location>
</feature>
<dbReference type="PANTHER" id="PTHR34939">
    <property type="entry name" value="PHOTOSYSTEM I REACTION CENTER SUBUNIT III, CHLOROPLASTIC"/>
    <property type="match status" value="1"/>
</dbReference>
<dbReference type="AlphaFoldDB" id="A0AA96WLE4"/>
<keyword evidence="4 6" id="KW-0603">Photosystem I</keyword>
<keyword evidence="6" id="KW-0472">Membrane</keyword>
<keyword evidence="6 7" id="KW-0732">Signal</keyword>
<accession>A0AA96WLE4</accession>
<sequence length="160" mass="17907">MRILFLPIFVLIIWFSTVSNAVAVNTTLIPCKDSPAFQQRQNSAPDNYYYTRPFEIYSSELLCGPDGLPHLPLDRLDRAVDVAIPFGIFFYVAGFIGWSGRAYLRASNKAKNPEALEIFISIPLAIQSLSQGLLWPVFALKEFFSGELVADDETLSVSPR</sequence>
<dbReference type="GO" id="GO:0015979">
    <property type="term" value="P:photosynthesis"/>
    <property type="evidence" value="ECO:0007669"/>
    <property type="project" value="UniProtKB-UniRule"/>
</dbReference>
<evidence type="ECO:0000256" key="5">
    <source>
        <dbReference type="ARBA" id="ARBA00033433"/>
    </source>
</evidence>
<dbReference type="InterPro" id="IPR036577">
    <property type="entry name" value="PSI_PsaF_sf"/>
</dbReference>
<evidence type="ECO:0000256" key="6">
    <source>
        <dbReference type="RuleBase" id="RU368107"/>
    </source>
</evidence>
<keyword evidence="6" id="KW-0793">Thylakoid</keyword>
<dbReference type="Gene3D" id="1.10.8.110">
    <property type="entry name" value="Photosystem I PsaF, reaction centre subunit III"/>
    <property type="match status" value="1"/>
</dbReference>
<evidence type="ECO:0000256" key="2">
    <source>
        <dbReference type="ARBA" id="ARBA00016492"/>
    </source>
</evidence>
<feature type="chain" id="PRO_5041666694" description="Photosystem I reaction center subunit III" evidence="7">
    <location>
        <begin position="22"/>
        <end position="160"/>
    </location>
</feature>
<keyword evidence="3 6" id="KW-0602">Photosynthesis</keyword>
<evidence type="ECO:0000313" key="8">
    <source>
        <dbReference type="EMBL" id="WNZ27997.1"/>
    </source>
</evidence>
<proteinExistence type="inferred from homology"/>
<keyword evidence="6" id="KW-1133">Transmembrane helix</keyword>
<dbReference type="Pfam" id="PF02507">
    <property type="entry name" value="PSI_PsaF"/>
    <property type="match status" value="1"/>
</dbReference>
<dbReference type="PANTHER" id="PTHR34939:SF1">
    <property type="entry name" value="PHOTOSYSTEM I REACTION CENTER SUBUNIT III, CHLOROPLASTIC"/>
    <property type="match status" value="1"/>
</dbReference>
<evidence type="ECO:0000256" key="3">
    <source>
        <dbReference type="ARBA" id="ARBA00022531"/>
    </source>
</evidence>
<comment type="similarity">
    <text evidence="1 6">Belongs to the PsaF family.</text>
</comment>
<organism evidence="8">
    <name type="scientific">Leptolyngbya sp. NK1-12</name>
    <dbReference type="NCBI Taxonomy" id="2547451"/>
    <lineage>
        <taxon>Bacteria</taxon>
        <taxon>Bacillati</taxon>
        <taxon>Cyanobacteriota</taxon>
        <taxon>Cyanophyceae</taxon>
        <taxon>Leptolyngbyales</taxon>
        <taxon>Leptolyngbyaceae</taxon>
        <taxon>Leptolyngbya group</taxon>
        <taxon>Leptolyngbya</taxon>
    </lineage>
</organism>
<dbReference type="InterPro" id="IPR003666">
    <property type="entry name" value="PSI_PsaF"/>
</dbReference>
<evidence type="ECO:0000256" key="4">
    <source>
        <dbReference type="ARBA" id="ARBA00022836"/>
    </source>
</evidence>
<dbReference type="EMBL" id="CP053587">
    <property type="protein sequence ID" value="WNZ27997.1"/>
    <property type="molecule type" value="Genomic_DNA"/>
</dbReference>
<dbReference type="GO" id="GO:0009538">
    <property type="term" value="C:photosystem I reaction center"/>
    <property type="evidence" value="ECO:0007669"/>
    <property type="project" value="UniProtKB-UniRule"/>
</dbReference>
<dbReference type="GO" id="GO:0031676">
    <property type="term" value="C:plasma membrane-derived thylakoid membrane"/>
    <property type="evidence" value="ECO:0007669"/>
    <property type="project" value="UniProtKB-SubCell"/>
</dbReference>
<protein>
    <recommendedName>
        <fullName evidence="2 6">Photosystem I reaction center subunit III</fullName>
    </recommendedName>
    <alternativeName>
        <fullName evidence="5 6">PSI-F</fullName>
    </alternativeName>
</protein>
<name>A0AA96WLE4_9CYAN</name>
<evidence type="ECO:0000256" key="1">
    <source>
        <dbReference type="ARBA" id="ARBA00008386"/>
    </source>
</evidence>
<keyword evidence="6" id="KW-0812">Transmembrane</keyword>
<comment type="function">
    <text evidence="6">Participates in efficiency of electron transfer from plastocyanin to P700 (or cytochrome c553 in algae and cyanobacteria). This plastocyanin-docking protein contributes to the specific association of plastocyanin to PSI.</text>
</comment>